<feature type="transmembrane region" description="Helical" evidence="1">
    <location>
        <begin position="24"/>
        <end position="43"/>
    </location>
</feature>
<keyword evidence="1" id="KW-0812">Transmembrane</keyword>
<evidence type="ECO:0000313" key="2">
    <source>
        <dbReference type="EMBL" id="OGZ45662.1"/>
    </source>
</evidence>
<dbReference type="STRING" id="1802115.A2756_02020"/>
<keyword evidence="1" id="KW-1133">Transmembrane helix</keyword>
<dbReference type="Proteomes" id="UP000177785">
    <property type="component" value="Unassembled WGS sequence"/>
</dbReference>
<evidence type="ECO:0000256" key="1">
    <source>
        <dbReference type="SAM" id="Phobius"/>
    </source>
</evidence>
<comment type="caution">
    <text evidence="2">The sequence shown here is derived from an EMBL/GenBank/DDBJ whole genome shotgun (WGS) entry which is preliminary data.</text>
</comment>
<proteinExistence type="predicted"/>
<sequence>MTARIIPHKKELHRTRARAKERSWYLAGSLAGLFLVLIVVYIYHINHAVVGTLAIKDNEKQVAALEQEVTRMEADLMTVAVGGNLEARAKELGLEAPGTPRFFSGDTIVARLDE</sequence>
<organism evidence="2 3">
    <name type="scientific">Candidatus Ryanbacteria bacterium RIFCSPHIGHO2_01_FULL_48_27</name>
    <dbReference type="NCBI Taxonomy" id="1802115"/>
    <lineage>
        <taxon>Bacteria</taxon>
        <taxon>Candidatus Ryaniibacteriota</taxon>
    </lineage>
</organism>
<accession>A0A1G2G6F8</accession>
<dbReference type="AlphaFoldDB" id="A0A1G2G6F8"/>
<name>A0A1G2G6F8_9BACT</name>
<gene>
    <name evidence="2" type="ORF">A2756_02020</name>
</gene>
<dbReference type="EMBL" id="MHNL01000005">
    <property type="protein sequence ID" value="OGZ45662.1"/>
    <property type="molecule type" value="Genomic_DNA"/>
</dbReference>
<reference evidence="2 3" key="1">
    <citation type="journal article" date="2016" name="Nat. Commun.">
        <title>Thousands of microbial genomes shed light on interconnected biogeochemical processes in an aquifer system.</title>
        <authorList>
            <person name="Anantharaman K."/>
            <person name="Brown C.T."/>
            <person name="Hug L.A."/>
            <person name="Sharon I."/>
            <person name="Castelle C.J."/>
            <person name="Probst A.J."/>
            <person name="Thomas B.C."/>
            <person name="Singh A."/>
            <person name="Wilkins M.J."/>
            <person name="Karaoz U."/>
            <person name="Brodie E.L."/>
            <person name="Williams K.H."/>
            <person name="Hubbard S.S."/>
            <person name="Banfield J.F."/>
        </authorList>
    </citation>
    <scope>NUCLEOTIDE SEQUENCE [LARGE SCALE GENOMIC DNA]</scope>
</reference>
<protein>
    <submittedName>
        <fullName evidence="2">Uncharacterized protein</fullName>
    </submittedName>
</protein>
<evidence type="ECO:0000313" key="3">
    <source>
        <dbReference type="Proteomes" id="UP000177785"/>
    </source>
</evidence>
<keyword evidence="1" id="KW-0472">Membrane</keyword>